<dbReference type="AlphaFoldDB" id="A0A455SUE5"/>
<evidence type="ECO:0000313" key="1">
    <source>
        <dbReference type="EMBL" id="BBH91997.1"/>
    </source>
</evidence>
<organism evidence="1">
    <name type="scientific">Thermogemmatispora argillosa</name>
    <dbReference type="NCBI Taxonomy" id="2045280"/>
    <lineage>
        <taxon>Bacteria</taxon>
        <taxon>Bacillati</taxon>
        <taxon>Chloroflexota</taxon>
        <taxon>Ktedonobacteria</taxon>
        <taxon>Thermogemmatisporales</taxon>
        <taxon>Thermogemmatisporaceae</taxon>
        <taxon>Thermogemmatispora</taxon>
    </lineage>
</organism>
<sequence length="54" mass="6038">MAVLTEVVVGRDAREGAKRTLKVSHYVAGQLYYLLPPKGEASRRCPRLPPNPIY</sequence>
<name>A0A455SUE5_9CHLR</name>
<dbReference type="EMBL" id="AP019377">
    <property type="protein sequence ID" value="BBH91997.1"/>
    <property type="molecule type" value="Genomic_DNA"/>
</dbReference>
<proteinExistence type="predicted"/>
<accession>A0A455SUE5</accession>
<reference evidence="1" key="1">
    <citation type="submission" date="2018-12" db="EMBL/GenBank/DDBJ databases">
        <title>Novel natural products biosynthetic potential of the class Ktedonobacteria.</title>
        <authorList>
            <person name="Zheng Y."/>
            <person name="Saitou A."/>
            <person name="Wang C.M."/>
            <person name="Toyoda A."/>
            <person name="Minakuchi Y."/>
            <person name="Sekiguchi Y."/>
            <person name="Ueda K."/>
            <person name="Takano H."/>
            <person name="Sakai Y."/>
            <person name="Yokota A."/>
            <person name="Yabe S."/>
        </authorList>
    </citation>
    <scope>NUCLEOTIDE SEQUENCE</scope>
    <source>
        <strain evidence="1">A3-2</strain>
    </source>
</reference>
<protein>
    <submittedName>
        <fullName evidence="1">Uncharacterized protein</fullName>
    </submittedName>
</protein>
<gene>
    <name evidence="1" type="ORF">KTA_01960</name>
</gene>